<gene>
    <name evidence="2" type="ORF">Ga0074812_12783</name>
</gene>
<dbReference type="Pfam" id="PF12679">
    <property type="entry name" value="ABC2_membrane_2"/>
    <property type="match status" value="1"/>
</dbReference>
<dbReference type="Proteomes" id="UP000198802">
    <property type="component" value="Unassembled WGS sequence"/>
</dbReference>
<keyword evidence="1" id="KW-0472">Membrane</keyword>
<feature type="transmembrane region" description="Helical" evidence="1">
    <location>
        <begin position="165"/>
        <end position="183"/>
    </location>
</feature>
<organism evidence="2 3">
    <name type="scientific">Parafrankia irregularis</name>
    <dbReference type="NCBI Taxonomy" id="795642"/>
    <lineage>
        <taxon>Bacteria</taxon>
        <taxon>Bacillati</taxon>
        <taxon>Actinomycetota</taxon>
        <taxon>Actinomycetes</taxon>
        <taxon>Frankiales</taxon>
        <taxon>Frankiaceae</taxon>
        <taxon>Parafrankia</taxon>
    </lineage>
</organism>
<evidence type="ECO:0000313" key="3">
    <source>
        <dbReference type="Proteomes" id="UP000198802"/>
    </source>
</evidence>
<feature type="transmembrane region" description="Helical" evidence="1">
    <location>
        <begin position="121"/>
        <end position="145"/>
    </location>
</feature>
<feature type="transmembrane region" description="Helical" evidence="1">
    <location>
        <begin position="190"/>
        <end position="212"/>
    </location>
</feature>
<accession>A0A0S4QWE5</accession>
<dbReference type="AlphaFoldDB" id="A0A0S4QWE5"/>
<sequence>MTSVTVTGGRSRQATPPSPADGIPFARLLRVEWAKTVNTRSGRWLIAASALLAVAVTTIPLGFPDDIDQTQASYLSFPALATALLLPVTSVLALTTEWTQRTVLVTYTLEPRRGRVLRAKIAAGLLLGLLAGLFALLVGFASIALAEGIGRDVANPDGTGPLLGLFPFVLLNMLSGMAFGAVLHNTAAAIVLLYVLPTVWNIIAVGALAEIGEWLDPTQSMAWLLDGTLGDNGAKFVTSMLIWIALPLGLGLLRTARREVS</sequence>
<feature type="transmembrane region" description="Helical" evidence="1">
    <location>
        <begin position="44"/>
        <end position="63"/>
    </location>
</feature>
<keyword evidence="3" id="KW-1185">Reference proteome</keyword>
<dbReference type="EMBL" id="FAOZ01000027">
    <property type="protein sequence ID" value="CUU59406.1"/>
    <property type="molecule type" value="Genomic_DNA"/>
</dbReference>
<proteinExistence type="predicted"/>
<keyword evidence="1" id="KW-0812">Transmembrane</keyword>
<reference evidence="3" key="1">
    <citation type="submission" date="2015-11" db="EMBL/GenBank/DDBJ databases">
        <authorList>
            <person name="Varghese N."/>
        </authorList>
    </citation>
    <scope>NUCLEOTIDE SEQUENCE [LARGE SCALE GENOMIC DNA]</scope>
    <source>
        <strain evidence="3">DSM 45899</strain>
    </source>
</reference>
<feature type="transmembrane region" description="Helical" evidence="1">
    <location>
        <begin position="232"/>
        <end position="253"/>
    </location>
</feature>
<feature type="transmembrane region" description="Helical" evidence="1">
    <location>
        <begin position="75"/>
        <end position="94"/>
    </location>
</feature>
<keyword evidence="1" id="KW-1133">Transmembrane helix</keyword>
<evidence type="ECO:0000256" key="1">
    <source>
        <dbReference type="SAM" id="Phobius"/>
    </source>
</evidence>
<name>A0A0S4QWE5_9ACTN</name>
<evidence type="ECO:0000313" key="2">
    <source>
        <dbReference type="EMBL" id="CUU59406.1"/>
    </source>
</evidence>
<protein>
    <submittedName>
        <fullName evidence="2">ABC-2 family transporter protein</fullName>
    </submittedName>
</protein>
<dbReference type="RefSeq" id="WP_091283480.1">
    <property type="nucleotide sequence ID" value="NZ_FAOZ01000027.1"/>
</dbReference>